<dbReference type="InterPro" id="IPR032675">
    <property type="entry name" value="LRR_dom_sf"/>
</dbReference>
<accession>A0A9P6MNQ6</accession>
<dbReference type="Gene3D" id="3.80.10.10">
    <property type="entry name" value="Ribonuclease Inhibitor"/>
    <property type="match status" value="1"/>
</dbReference>
<dbReference type="AlphaFoldDB" id="A0A9P6MNQ6"/>
<protein>
    <recommendedName>
        <fullName evidence="3">F-box domain-containing protein</fullName>
    </recommendedName>
</protein>
<sequence length="520" mass="59518">MSTLITLDPVELPEIRGLIVKYLSKRDLAQCIRASHSWNTLFIPYIWEQVDLNEQLIRRGFNLESLTPYSHLVKSISVTDVLEFSSLVSACPNLQSLQVTMPSFGLLRTYQQTLRNQLSAILTDTLSIVRLVMDSVYVEWSLITMLKNLKELKLSNCDTMIQSSVGDFWNRDHPQLESLSLSFVHIPDLWEETEQSASIYPIFPNVKSLEIERLTTLPEGIQVEIIRQCPNLETLRFLAYFRERIQSSLPNEIVRLAAIESWPKLRNLHYNGPILSGQGSADILRSMELCYQWDISYADFNIKSLQALGEHYSTLTRVNLTYCDSARSDMLQEILSSCPQLRKFRGVRIFAKDIVQGKPWVCSSLQTFMAFIDFGDKPEVTAEEAEEMGQSTISTLATLDDLDVKILQQAVFEALSHLNNLRNLSVGLELSINEGVREFRHGLDFKLGNGLELLEGLKDLEIIGVSNTFQDMGMEEIEWMLAHWRRLEQVMGTCCYRDKQTDLWLLRHLSSQGITVDYVS</sequence>
<dbReference type="EMBL" id="JAAAID010001975">
    <property type="protein sequence ID" value="KAG0008271.1"/>
    <property type="molecule type" value="Genomic_DNA"/>
</dbReference>
<name>A0A9P6MNQ6_9FUNG</name>
<dbReference type="Proteomes" id="UP000703661">
    <property type="component" value="Unassembled WGS sequence"/>
</dbReference>
<reference evidence="1" key="1">
    <citation type="journal article" date="2020" name="Fungal Divers.">
        <title>Resolving the Mortierellaceae phylogeny through synthesis of multi-gene phylogenetics and phylogenomics.</title>
        <authorList>
            <person name="Vandepol N."/>
            <person name="Liber J."/>
            <person name="Desiro A."/>
            <person name="Na H."/>
            <person name="Kennedy M."/>
            <person name="Barry K."/>
            <person name="Grigoriev I.V."/>
            <person name="Miller A.N."/>
            <person name="O'Donnell K."/>
            <person name="Stajich J.E."/>
            <person name="Bonito G."/>
        </authorList>
    </citation>
    <scope>NUCLEOTIDE SEQUENCE</scope>
    <source>
        <strain evidence="1">NRRL 2769</strain>
    </source>
</reference>
<gene>
    <name evidence="1" type="ORF">BGZ80_003629</name>
</gene>
<evidence type="ECO:0000313" key="2">
    <source>
        <dbReference type="Proteomes" id="UP000703661"/>
    </source>
</evidence>
<dbReference type="SUPFAM" id="SSF52047">
    <property type="entry name" value="RNI-like"/>
    <property type="match status" value="2"/>
</dbReference>
<dbReference type="SUPFAM" id="SSF81383">
    <property type="entry name" value="F-box domain"/>
    <property type="match status" value="1"/>
</dbReference>
<proteinExistence type="predicted"/>
<dbReference type="PANTHER" id="PTHR38926">
    <property type="entry name" value="F-BOX DOMAIN CONTAINING PROTEIN, EXPRESSED"/>
    <property type="match status" value="1"/>
</dbReference>
<dbReference type="InterPro" id="IPR036047">
    <property type="entry name" value="F-box-like_dom_sf"/>
</dbReference>
<dbReference type="PANTHER" id="PTHR38926:SF5">
    <property type="entry name" value="F-BOX AND LEUCINE-RICH REPEAT PROTEIN 6"/>
    <property type="match status" value="1"/>
</dbReference>
<organism evidence="1 2">
    <name type="scientific">Entomortierella chlamydospora</name>
    <dbReference type="NCBI Taxonomy" id="101097"/>
    <lineage>
        <taxon>Eukaryota</taxon>
        <taxon>Fungi</taxon>
        <taxon>Fungi incertae sedis</taxon>
        <taxon>Mucoromycota</taxon>
        <taxon>Mortierellomycotina</taxon>
        <taxon>Mortierellomycetes</taxon>
        <taxon>Mortierellales</taxon>
        <taxon>Mortierellaceae</taxon>
        <taxon>Entomortierella</taxon>
    </lineage>
</organism>
<evidence type="ECO:0000313" key="1">
    <source>
        <dbReference type="EMBL" id="KAG0008271.1"/>
    </source>
</evidence>
<comment type="caution">
    <text evidence="1">The sequence shown here is derived from an EMBL/GenBank/DDBJ whole genome shotgun (WGS) entry which is preliminary data.</text>
</comment>
<evidence type="ECO:0008006" key="3">
    <source>
        <dbReference type="Google" id="ProtNLM"/>
    </source>
</evidence>
<keyword evidence="2" id="KW-1185">Reference proteome</keyword>